<dbReference type="Gene3D" id="3.30.70.1430">
    <property type="entry name" value="Multidrug efflux transporter AcrB pore domain"/>
    <property type="match status" value="2"/>
</dbReference>
<feature type="transmembrane region" description="Helical" evidence="8">
    <location>
        <begin position="1009"/>
        <end position="1032"/>
    </location>
</feature>
<keyword evidence="6 8" id="KW-1133">Transmembrane helix</keyword>
<feature type="transmembrane region" description="Helical" evidence="8">
    <location>
        <begin position="364"/>
        <end position="384"/>
    </location>
</feature>
<keyword evidence="7 8" id="KW-0472">Membrane</keyword>
<dbReference type="InterPro" id="IPR001036">
    <property type="entry name" value="Acrflvin-R"/>
</dbReference>
<feature type="transmembrane region" description="Helical" evidence="8">
    <location>
        <begin position="871"/>
        <end position="890"/>
    </location>
</feature>
<dbReference type="GO" id="GO:0042910">
    <property type="term" value="F:xenobiotic transmembrane transporter activity"/>
    <property type="evidence" value="ECO:0007669"/>
    <property type="project" value="TreeGrafter"/>
</dbReference>
<feature type="transmembrane region" description="Helical" evidence="8">
    <location>
        <begin position="923"/>
        <end position="947"/>
    </location>
</feature>
<dbReference type="NCBIfam" id="TIGR00914">
    <property type="entry name" value="2A0601"/>
    <property type="match status" value="1"/>
</dbReference>
<dbReference type="SUPFAM" id="SSF82714">
    <property type="entry name" value="Multidrug efflux transporter AcrB TolC docking domain, DN and DC subdomains"/>
    <property type="match status" value="2"/>
</dbReference>
<evidence type="ECO:0000256" key="8">
    <source>
        <dbReference type="SAM" id="Phobius"/>
    </source>
</evidence>
<feature type="transmembrane region" description="Helical" evidence="8">
    <location>
        <begin position="483"/>
        <end position="504"/>
    </location>
</feature>
<protein>
    <submittedName>
        <fullName evidence="9">Efflux RND transporter permease subunit</fullName>
    </submittedName>
</protein>
<evidence type="ECO:0000313" key="9">
    <source>
        <dbReference type="EMBL" id="MBD8524640.1"/>
    </source>
</evidence>
<accession>A0AAW3ZEI1</accession>
<feature type="transmembrane region" description="Helical" evidence="8">
    <location>
        <begin position="897"/>
        <end position="917"/>
    </location>
</feature>
<evidence type="ECO:0000256" key="6">
    <source>
        <dbReference type="ARBA" id="ARBA00022989"/>
    </source>
</evidence>
<dbReference type="Gene3D" id="3.30.2090.10">
    <property type="entry name" value="Multidrug efflux transporter AcrB TolC docking domain, DN and DC subdomains"/>
    <property type="match status" value="2"/>
</dbReference>
<dbReference type="GO" id="GO:0008324">
    <property type="term" value="F:monoatomic cation transmembrane transporter activity"/>
    <property type="evidence" value="ECO:0007669"/>
    <property type="project" value="InterPro"/>
</dbReference>
<dbReference type="GO" id="GO:0005886">
    <property type="term" value="C:plasma membrane"/>
    <property type="evidence" value="ECO:0007669"/>
    <property type="project" value="UniProtKB-SubCell"/>
</dbReference>
<gene>
    <name evidence="9" type="ORF">IFO71_02700</name>
</gene>
<sequence length="1044" mass="113119">MIAALIRASLAHRGLVLLLSLLGALAAIQATRTLPVDAIPDLSDVQVTVRTEWPGQSPQLVEDQLTYPLASRLLAVPGARHVRGFSMTGDSFVYVLFEDGTDPYWARSRVLEYLSQARGELPAGVEPALGPDATGVGWVYQYALVDRSGRHALSELRALQDWFLRLELQALPGVSEVATVGGMERQYQAIIDPIRLRQYGVSFDAVAARIRAASAERGGSLMEIAEGELSLRGIGFIRELEDLSNVPLGVLRDSVPVLLGDVAEIRFGAGPRQGIAELDGEGEVVGGIVVMRDGGNAREVIAAVQERLDALRSSLPEGVELVTVYDRSALIDRAVSHLSGKLVEEILVVGLVCLLFLGHVRSALVPALLLPLGVLLALAIMRLQGINAHIMSLGGIAIAIGAMVDAAIVLVENAHKQIEHFRQREGREPRERERLKLVADAAIEVGPAVFVSLLIIALSFLPVFLLEAQEGRMFSPLAWTKTWAMLAAALLAVTLGPVLMELLVRGRIRSEQEQPLSRLLIALYRPVLRGVLHWPKLTVLVTVLLATSALWPLGRLGSEFMPELEEGDLMYMPTTLPELSPGKAQALLQQTDRLIRLSPEVEHVFGKIGRADSATDPAPLSMIETTIRLKPQEQWRPGLTLDDLIAELDARLQIPGLTNAWVQPIRTRIDMQATGLRTPLGVRIAGDDLQQLTRIATEVEAALKGVPGIRSAYADRAASARSLEVRPRREDLARYGVEMESFMSWLGEAVGGAPVATAYEGRRRFPVALRLPQDVRDTPEALAELGVVTPSGQQVPLGRLADIEIVAAPAMIRSENARLTAWVFVDTDTRDLLGTMREADAALREGVALPPGVSLGWAGQYEYLTRAAERLSLAVPAVLGIILVLLYLVFRRWPDAFIVLLTAPLSVVGGIWLLWALDYALSVAVVVGFLALFGVAAEFGVVMLIYLAQSVMRARDEGRMQTTQQLDAALEEGAVLRVRPKAMTVLTLLAGLTPILLSEGSGAATMQRIAAPMLGGMLSAPLLSLLLIPAIYRWWLGRGLASET</sequence>
<dbReference type="PANTHER" id="PTHR32063:SF19">
    <property type="entry name" value="CATION EFFLUX SYSTEM PROTEIN CUSA"/>
    <property type="match status" value="1"/>
</dbReference>
<dbReference type="Gene3D" id="3.30.70.1440">
    <property type="entry name" value="Multidrug efflux transporter AcrB pore domain"/>
    <property type="match status" value="1"/>
</dbReference>
<dbReference type="Pfam" id="PF00873">
    <property type="entry name" value="ACR_tran"/>
    <property type="match status" value="1"/>
</dbReference>
<dbReference type="AlphaFoldDB" id="A0AAW3ZEI1"/>
<dbReference type="Gene3D" id="1.20.1640.10">
    <property type="entry name" value="Multidrug efflux transporter AcrB transmembrane domain"/>
    <property type="match status" value="2"/>
</dbReference>
<dbReference type="Gene3D" id="3.30.70.1320">
    <property type="entry name" value="Multidrug efflux transporter AcrB pore domain like"/>
    <property type="match status" value="1"/>
</dbReference>
<dbReference type="PRINTS" id="PR00702">
    <property type="entry name" value="ACRIFLAVINRP"/>
</dbReference>
<dbReference type="EMBL" id="JACYTR010000003">
    <property type="protein sequence ID" value="MBD8524640.1"/>
    <property type="molecule type" value="Genomic_DNA"/>
</dbReference>
<name>A0AAW3ZEI1_9GAMM</name>
<evidence type="ECO:0000256" key="7">
    <source>
        <dbReference type="ARBA" id="ARBA00023136"/>
    </source>
</evidence>
<organism evidence="9 10">
    <name type="scientific">Pseudomarimonas arenosa</name>
    <dbReference type="NCBI Taxonomy" id="2774145"/>
    <lineage>
        <taxon>Bacteria</taxon>
        <taxon>Pseudomonadati</taxon>
        <taxon>Pseudomonadota</taxon>
        <taxon>Gammaproteobacteria</taxon>
        <taxon>Lysobacterales</taxon>
        <taxon>Lysobacteraceae</taxon>
        <taxon>Pseudomarimonas</taxon>
    </lineage>
</organism>
<reference evidence="9 10" key="1">
    <citation type="submission" date="2020-09" db="EMBL/GenBank/DDBJ databases">
        <title>Pseudoxanthomonas sp. CAU 1598 isolated from sand of Yaerae Beach.</title>
        <authorList>
            <person name="Kim W."/>
        </authorList>
    </citation>
    <scope>NUCLEOTIDE SEQUENCE [LARGE SCALE GENOMIC DNA]</scope>
    <source>
        <strain evidence="9 10">CAU 1598</strain>
    </source>
</reference>
<keyword evidence="5 8" id="KW-0812">Transmembrane</keyword>
<evidence type="ECO:0000313" key="10">
    <source>
        <dbReference type="Proteomes" id="UP000613768"/>
    </source>
</evidence>
<evidence type="ECO:0000256" key="5">
    <source>
        <dbReference type="ARBA" id="ARBA00022692"/>
    </source>
</evidence>
<dbReference type="RefSeq" id="WP_192027982.1">
    <property type="nucleotide sequence ID" value="NZ_JACYTR010000003.1"/>
</dbReference>
<dbReference type="PANTHER" id="PTHR32063">
    <property type="match status" value="1"/>
</dbReference>
<feature type="transmembrane region" description="Helical" evidence="8">
    <location>
        <begin position="338"/>
        <end position="357"/>
    </location>
</feature>
<dbReference type="SUPFAM" id="SSF82866">
    <property type="entry name" value="Multidrug efflux transporter AcrB transmembrane domain"/>
    <property type="match status" value="2"/>
</dbReference>
<dbReference type="InterPro" id="IPR027463">
    <property type="entry name" value="AcrB_DN_DC_subdom"/>
</dbReference>
<evidence type="ECO:0000256" key="2">
    <source>
        <dbReference type="ARBA" id="ARBA00010942"/>
    </source>
</evidence>
<keyword evidence="3" id="KW-0813">Transport</keyword>
<keyword evidence="4" id="KW-1003">Cell membrane</keyword>
<evidence type="ECO:0000256" key="3">
    <source>
        <dbReference type="ARBA" id="ARBA00022448"/>
    </source>
</evidence>
<evidence type="ECO:0000256" key="1">
    <source>
        <dbReference type="ARBA" id="ARBA00004651"/>
    </source>
</evidence>
<proteinExistence type="inferred from homology"/>
<feature type="transmembrane region" description="Helical" evidence="8">
    <location>
        <begin position="537"/>
        <end position="554"/>
    </location>
</feature>
<comment type="similarity">
    <text evidence="2">Belongs to the resistance-nodulation-cell division (RND) (TC 2.A.6) family.</text>
</comment>
<feature type="transmembrane region" description="Helical" evidence="8">
    <location>
        <begin position="390"/>
        <end position="414"/>
    </location>
</feature>
<keyword evidence="10" id="KW-1185">Reference proteome</keyword>
<feature type="transmembrane region" description="Helical" evidence="8">
    <location>
        <begin position="435"/>
        <end position="463"/>
    </location>
</feature>
<evidence type="ECO:0000256" key="4">
    <source>
        <dbReference type="ARBA" id="ARBA00022475"/>
    </source>
</evidence>
<dbReference type="Proteomes" id="UP000613768">
    <property type="component" value="Unassembled WGS sequence"/>
</dbReference>
<comment type="caution">
    <text evidence="9">The sequence shown here is derived from an EMBL/GenBank/DDBJ whole genome shotgun (WGS) entry which is preliminary data.</text>
</comment>
<dbReference type="InterPro" id="IPR004763">
    <property type="entry name" value="CusA-like"/>
</dbReference>
<dbReference type="SUPFAM" id="SSF82693">
    <property type="entry name" value="Multidrug efflux transporter AcrB pore domain, PN1, PN2, PC1 and PC2 subdomains"/>
    <property type="match status" value="2"/>
</dbReference>
<comment type="subcellular location">
    <subcellularLocation>
        <location evidence="1">Cell membrane</location>
        <topology evidence="1">Multi-pass membrane protein</topology>
    </subcellularLocation>
</comment>